<evidence type="ECO:0000313" key="16">
    <source>
        <dbReference type="Proteomes" id="UP000823990"/>
    </source>
</evidence>
<reference evidence="15" key="1">
    <citation type="journal article" date="2021" name="PeerJ">
        <title>Extensive microbial diversity within the chicken gut microbiome revealed by metagenomics and culture.</title>
        <authorList>
            <person name="Gilroy R."/>
            <person name="Ravi A."/>
            <person name="Getino M."/>
            <person name="Pursley I."/>
            <person name="Horton D.L."/>
            <person name="Alikhan N.F."/>
            <person name="Baker D."/>
            <person name="Gharbi K."/>
            <person name="Hall N."/>
            <person name="Watson M."/>
            <person name="Adriaenssens E.M."/>
            <person name="Foster-Nyarko E."/>
            <person name="Jarju S."/>
            <person name="Secka A."/>
            <person name="Antonio M."/>
            <person name="Oren A."/>
            <person name="Chaudhuri R.R."/>
            <person name="La Ragione R."/>
            <person name="Hildebrand F."/>
            <person name="Pallen M.J."/>
        </authorList>
    </citation>
    <scope>NUCLEOTIDE SEQUENCE</scope>
    <source>
        <strain evidence="15">12435</strain>
    </source>
</reference>
<dbReference type="GO" id="GO:0005829">
    <property type="term" value="C:cytosol"/>
    <property type="evidence" value="ECO:0007669"/>
    <property type="project" value="TreeGrafter"/>
</dbReference>
<dbReference type="InterPro" id="IPR012131">
    <property type="entry name" value="Hstdl_DH"/>
</dbReference>
<gene>
    <name evidence="8 15" type="primary">hisD</name>
    <name evidence="15" type="ORF">H9892_06895</name>
</gene>
<proteinExistence type="inferred from homology"/>
<keyword evidence="5 8" id="KW-0862">Zinc</keyword>
<dbReference type="PANTHER" id="PTHR21256">
    <property type="entry name" value="HISTIDINOL DEHYDROGENASE HDH"/>
    <property type="match status" value="1"/>
</dbReference>
<comment type="catalytic activity">
    <reaction evidence="7 8">
        <text>L-histidinol + 2 NAD(+) + H2O = L-histidine + 2 NADH + 3 H(+)</text>
        <dbReference type="Rhea" id="RHEA:20641"/>
        <dbReference type="ChEBI" id="CHEBI:15377"/>
        <dbReference type="ChEBI" id="CHEBI:15378"/>
        <dbReference type="ChEBI" id="CHEBI:57540"/>
        <dbReference type="ChEBI" id="CHEBI:57595"/>
        <dbReference type="ChEBI" id="CHEBI:57699"/>
        <dbReference type="ChEBI" id="CHEBI:57945"/>
        <dbReference type="EC" id="1.1.1.23"/>
    </reaction>
</comment>
<evidence type="ECO:0000256" key="11">
    <source>
        <dbReference type="PIRSR" id="PIRSR000099-2"/>
    </source>
</evidence>
<comment type="caution">
    <text evidence="15">The sequence shown here is derived from an EMBL/GenBank/DDBJ whole genome shotgun (WGS) entry which is preliminary data.</text>
</comment>
<feature type="active site" description="Proton acceptor" evidence="8 10">
    <location>
        <position position="318"/>
    </location>
</feature>
<feature type="binding site" evidence="8 12">
    <location>
        <position position="249"/>
    </location>
    <ligand>
        <name>substrate</name>
    </ligand>
</feature>
<keyword evidence="8" id="KW-0368">Histidine biosynthesis</keyword>
<feature type="binding site" evidence="8 13">
    <location>
        <position position="410"/>
    </location>
    <ligand>
        <name>Zn(2+)</name>
        <dbReference type="ChEBI" id="CHEBI:29105"/>
    </ligand>
</feature>
<evidence type="ECO:0000256" key="8">
    <source>
        <dbReference type="HAMAP-Rule" id="MF_01024"/>
    </source>
</evidence>
<dbReference type="GO" id="GO:0051287">
    <property type="term" value="F:NAD binding"/>
    <property type="evidence" value="ECO:0007669"/>
    <property type="project" value="InterPro"/>
</dbReference>
<feature type="binding site" evidence="8 12">
    <location>
        <position position="318"/>
    </location>
    <ligand>
        <name>substrate</name>
    </ligand>
</feature>
<dbReference type="EMBL" id="DXHS01000119">
    <property type="protein sequence ID" value="HIW03050.1"/>
    <property type="molecule type" value="Genomic_DNA"/>
</dbReference>
<evidence type="ECO:0000256" key="3">
    <source>
        <dbReference type="ARBA" id="ARBA00012965"/>
    </source>
</evidence>
<comment type="similarity">
    <text evidence="2 8 9 14">Belongs to the histidinol dehydrogenase family.</text>
</comment>
<feature type="active site" description="Proton acceptor" evidence="8 10">
    <location>
        <position position="317"/>
    </location>
</feature>
<feature type="binding site" evidence="8 13">
    <location>
        <position position="249"/>
    </location>
    <ligand>
        <name>Zn(2+)</name>
        <dbReference type="ChEBI" id="CHEBI:29105"/>
    </ligand>
</feature>
<evidence type="ECO:0000313" key="15">
    <source>
        <dbReference type="EMBL" id="HIW03050.1"/>
    </source>
</evidence>
<dbReference type="EC" id="1.1.1.23" evidence="3 8"/>
<dbReference type="GO" id="GO:0008270">
    <property type="term" value="F:zinc ion binding"/>
    <property type="evidence" value="ECO:0007669"/>
    <property type="project" value="UniProtKB-UniRule"/>
</dbReference>
<feature type="binding site" evidence="8 13">
    <location>
        <position position="252"/>
    </location>
    <ligand>
        <name>Zn(2+)</name>
        <dbReference type="ChEBI" id="CHEBI:29105"/>
    </ligand>
</feature>
<evidence type="ECO:0000256" key="9">
    <source>
        <dbReference type="PIRNR" id="PIRNR000099"/>
    </source>
</evidence>
<feature type="binding site" evidence="8 12">
    <location>
        <position position="351"/>
    </location>
    <ligand>
        <name>substrate</name>
    </ligand>
</feature>
<organism evidence="15 16">
    <name type="scientific">Candidatus Protoclostridium stercorigallinarum</name>
    <dbReference type="NCBI Taxonomy" id="2838741"/>
    <lineage>
        <taxon>Bacteria</taxon>
        <taxon>Bacillati</taxon>
        <taxon>Bacillota</taxon>
        <taxon>Clostridia</taxon>
        <taxon>Candidatus Protoclostridium</taxon>
    </lineage>
</organism>
<evidence type="ECO:0000256" key="2">
    <source>
        <dbReference type="ARBA" id="ARBA00010178"/>
    </source>
</evidence>
<dbReference type="CDD" id="cd06572">
    <property type="entry name" value="Histidinol_dh"/>
    <property type="match status" value="1"/>
</dbReference>
<feature type="binding site" evidence="8 12">
    <location>
        <position position="410"/>
    </location>
    <ligand>
        <name>substrate</name>
    </ligand>
</feature>
<dbReference type="SUPFAM" id="SSF53720">
    <property type="entry name" value="ALDH-like"/>
    <property type="match status" value="1"/>
</dbReference>
<dbReference type="GO" id="GO:0004399">
    <property type="term" value="F:histidinol dehydrogenase activity"/>
    <property type="evidence" value="ECO:0007669"/>
    <property type="project" value="UniProtKB-UniRule"/>
</dbReference>
<evidence type="ECO:0000256" key="1">
    <source>
        <dbReference type="ARBA" id="ARBA00003850"/>
    </source>
</evidence>
<evidence type="ECO:0000256" key="7">
    <source>
        <dbReference type="ARBA" id="ARBA00049489"/>
    </source>
</evidence>
<evidence type="ECO:0000256" key="13">
    <source>
        <dbReference type="PIRSR" id="PIRSR000099-4"/>
    </source>
</evidence>
<dbReference type="NCBIfam" id="TIGR00069">
    <property type="entry name" value="hisD"/>
    <property type="match status" value="1"/>
</dbReference>
<dbReference type="InterPro" id="IPR001692">
    <property type="entry name" value="Histidinol_DH_CS"/>
</dbReference>
<evidence type="ECO:0000256" key="10">
    <source>
        <dbReference type="PIRSR" id="PIRSR000099-1"/>
    </source>
</evidence>
<comment type="cofactor">
    <cofactor evidence="8 13">
        <name>Zn(2+)</name>
        <dbReference type="ChEBI" id="CHEBI:29105"/>
    </cofactor>
    <text evidence="8 13">Binds 1 zinc ion per subunit.</text>
</comment>
<keyword evidence="8 11" id="KW-0520">NAD</keyword>
<evidence type="ECO:0000256" key="6">
    <source>
        <dbReference type="ARBA" id="ARBA00023002"/>
    </source>
</evidence>
<comment type="pathway">
    <text evidence="8">Amino-acid biosynthesis; L-histidine biosynthesis; L-histidine from 5-phospho-alpha-D-ribose 1-diphosphate: step 9/9.</text>
</comment>
<dbReference type="FunFam" id="3.40.50.1980:FF:000026">
    <property type="entry name" value="Histidinol dehydrogenase"/>
    <property type="match status" value="1"/>
</dbReference>
<dbReference type="InterPro" id="IPR016161">
    <property type="entry name" value="Ald_DH/histidinol_DH"/>
</dbReference>
<dbReference type="PRINTS" id="PR00083">
    <property type="entry name" value="HOLDHDRGNASE"/>
</dbReference>
<dbReference type="GO" id="GO:0000105">
    <property type="term" value="P:L-histidine biosynthetic process"/>
    <property type="evidence" value="ECO:0007669"/>
    <property type="project" value="UniProtKB-UniRule"/>
</dbReference>
<evidence type="ECO:0000256" key="4">
    <source>
        <dbReference type="ARBA" id="ARBA00022723"/>
    </source>
</evidence>
<feature type="binding site" evidence="8 11">
    <location>
        <position position="181"/>
    </location>
    <ligand>
        <name>NAD(+)</name>
        <dbReference type="ChEBI" id="CHEBI:57540"/>
    </ligand>
</feature>
<dbReference type="Pfam" id="PF00815">
    <property type="entry name" value="Histidinol_dh"/>
    <property type="match status" value="1"/>
</dbReference>
<feature type="binding site" evidence="8 12">
    <location>
        <position position="227"/>
    </location>
    <ligand>
        <name>substrate</name>
    </ligand>
</feature>
<accession>A0A9D1TRQ1</accession>
<keyword evidence="6 8" id="KW-0560">Oxidoreductase</keyword>
<dbReference type="Gene3D" id="3.40.50.1980">
    <property type="entry name" value="Nitrogenase molybdenum iron protein domain"/>
    <property type="match status" value="2"/>
</dbReference>
<comment type="function">
    <text evidence="1 8">Catalyzes the sequential NAD-dependent oxidations of L-histidinol to L-histidinaldehyde and then to L-histidine.</text>
</comment>
<keyword evidence="4 8" id="KW-0479">Metal-binding</keyword>
<dbReference type="PIRSF" id="PIRSF000099">
    <property type="entry name" value="Histidinol_dh"/>
    <property type="match status" value="1"/>
</dbReference>
<dbReference type="AlphaFoldDB" id="A0A9D1TRQ1"/>
<reference evidence="15" key="2">
    <citation type="submission" date="2021-04" db="EMBL/GenBank/DDBJ databases">
        <authorList>
            <person name="Gilroy R."/>
        </authorList>
    </citation>
    <scope>NUCLEOTIDE SEQUENCE</scope>
    <source>
        <strain evidence="15">12435</strain>
    </source>
</reference>
<protein>
    <recommendedName>
        <fullName evidence="3 8">Histidinol dehydrogenase</fullName>
        <shortName evidence="8">HDH</shortName>
        <ecNumber evidence="3 8">1.1.1.23</ecNumber>
    </recommendedName>
</protein>
<evidence type="ECO:0000256" key="12">
    <source>
        <dbReference type="PIRSR" id="PIRSR000099-3"/>
    </source>
</evidence>
<dbReference type="FunFam" id="3.40.50.1980:FF:000001">
    <property type="entry name" value="Histidinol dehydrogenase"/>
    <property type="match status" value="1"/>
</dbReference>
<sequence>MLITNRADGLRRIYSRKKTLAEGAKKSVEEIISLVREKGDEALFSLAEKFDRVKLDKSSIRLGEKEIAAAYDKVSPELLAALRRAKANIEEYHKKQLLPGALDETRPGARTGYMIRPVSRAGIYVPGGKASYPSSVLMTAIPARVAGVRDVIMCTPGTSPLTIVAAVECGVSAIYRIGGAQAVAAMAYGTESVPKADVICGPGNMYVTEAKRLVYGDAGIDMIAGPSEILIIADDSADPEFLAADLLSQAEHDEMAMAILVTTEAELAKKTSDAVERRVKELPKAAIAGRSINDFGTIIVAESPEECVSISDEVAPEHLELCVKDPKALLPLIRNAGAVFMGHWSPEPLGDYYAGTNHVLPNGGTARYFSALGVSNFVKRISLIEYDKDALLGCADDIIALAEAEGLTAHANSIRVRKENGK</sequence>
<evidence type="ECO:0000256" key="14">
    <source>
        <dbReference type="RuleBase" id="RU004175"/>
    </source>
</evidence>
<dbReference type="Gene3D" id="1.20.5.1300">
    <property type="match status" value="1"/>
</dbReference>
<feature type="binding site" evidence="8 13">
    <location>
        <position position="351"/>
    </location>
    <ligand>
        <name>Zn(2+)</name>
        <dbReference type="ChEBI" id="CHEBI:29105"/>
    </ligand>
</feature>
<feature type="binding site" evidence="8 12">
    <location>
        <position position="252"/>
    </location>
    <ligand>
        <name>substrate</name>
    </ligand>
</feature>
<dbReference type="InterPro" id="IPR022695">
    <property type="entry name" value="Histidinol_DH_monofunct"/>
</dbReference>
<dbReference type="PANTHER" id="PTHR21256:SF2">
    <property type="entry name" value="HISTIDINE BIOSYNTHESIS TRIFUNCTIONAL PROTEIN"/>
    <property type="match status" value="1"/>
</dbReference>
<dbReference type="Proteomes" id="UP000823990">
    <property type="component" value="Unassembled WGS sequence"/>
</dbReference>
<dbReference type="HAMAP" id="MF_01024">
    <property type="entry name" value="HisD"/>
    <property type="match status" value="1"/>
</dbReference>
<name>A0A9D1TRQ1_9FIRM</name>
<feature type="binding site" evidence="8 11">
    <location>
        <position position="204"/>
    </location>
    <ligand>
        <name>NAD(+)</name>
        <dbReference type="ChEBI" id="CHEBI:57540"/>
    </ligand>
</feature>
<evidence type="ECO:0000256" key="5">
    <source>
        <dbReference type="ARBA" id="ARBA00022833"/>
    </source>
</evidence>
<feature type="binding site" evidence="8 11">
    <location>
        <position position="124"/>
    </location>
    <ligand>
        <name>NAD(+)</name>
        <dbReference type="ChEBI" id="CHEBI:57540"/>
    </ligand>
</feature>
<dbReference type="PROSITE" id="PS00611">
    <property type="entry name" value="HISOL_DEHYDROGENASE"/>
    <property type="match status" value="1"/>
</dbReference>
<keyword evidence="8" id="KW-0028">Amino-acid biosynthesis</keyword>
<feature type="binding site" evidence="8 12">
    <location>
        <position position="405"/>
    </location>
    <ligand>
        <name>substrate</name>
    </ligand>
</feature>